<keyword evidence="3 7" id="KW-0067">ATP-binding</keyword>
<dbReference type="InterPro" id="IPR001609">
    <property type="entry name" value="Myosin_head_motor_dom-like"/>
</dbReference>
<dbReference type="EMBL" id="JBGBPQ010000020">
    <property type="protein sequence ID" value="KAL1504246.1"/>
    <property type="molecule type" value="Genomic_DNA"/>
</dbReference>
<comment type="caution">
    <text evidence="9">The sequence shown here is derived from an EMBL/GenBank/DDBJ whole genome shotgun (WGS) entry which is preliminary data.</text>
</comment>
<reference evidence="9 10" key="1">
    <citation type="journal article" date="2024" name="Science">
        <title>Giant polyketide synthase enzymes in the biosynthesis of giant marine polyether toxins.</title>
        <authorList>
            <person name="Fallon T.R."/>
            <person name="Shende V.V."/>
            <person name="Wierzbicki I.H."/>
            <person name="Pendleton A.L."/>
            <person name="Watervoot N.F."/>
            <person name="Auber R.P."/>
            <person name="Gonzalez D.J."/>
            <person name="Wisecaver J.H."/>
            <person name="Moore B.S."/>
        </authorList>
    </citation>
    <scope>NUCLEOTIDE SEQUENCE [LARGE SCALE GENOMIC DNA]</scope>
    <source>
        <strain evidence="9 10">12B1</strain>
    </source>
</reference>
<sequence>MAPVKGQRVWLPVKDDDLSVLATVVDVRPDGAVLLERLHAPKEVRSLEIDVSAAEFAKLSFAYGDVMNPGDDLVRLEDISDATILHTLRLRLQRDLIFTGIGPVLVVVNPYRPVDCCSEAYLKTLSTESLAITPMPHAFTIVSNAYTGLVSNTRGGGSQSILVSGESGAGKTETSKICMSCLAQISGSAGHITEAALESSFLIEAFGNAKTVYNNNSSRFGKWSAVHFDKNNKMRACKIRSYLLEQSRVVAPAPTERNYHFFYYMLAGSDAAEREKFHLLGSAKDYFYTKIETKCPGSDDTACWADMKSKLKLVGFDAEMCTTIFSCIGAVLNLGNTLFCQHKTDSQKQMVAEGSRESQVASALQVPQAKLEAVLTKRTITSGRGSSYSINLSVEQCEEARDALAKAIYAALFDLFIGELNEFLGGTKVDDDDERFIGFLDIFGFENFASNSFEQLCINFTNEKMQAFFTDALIKRQQEEYKTEGVTCAHFSFPDNSAQLDLIDSKSQGVFSLLDEECLVPKGTDETYVVKMNNAFANHPLYSEPTLKRGEMIQGILATDNPKTKISFAIRHYAGDVMYTADKWLDKNKGALHNDLVLMLQCSGNPILSKLFKEWKPKMPSVSFVYRSSLRALSDTMAKTQQHYIRCLKPNVEKKPDYFSGQIVSRQLRYTGCSAVVEIQRSGYPISFQHHEFVRQYRCIAFDRPDLLNDKSLSSAAVCKNILDYAQQEHSTEKGGESWLKSLRVQIGRTKIFMRDDVLKVLEPPRQAVIGRAALAVQRFARSYLVKKSLATMRFHFVAVAAIKTALEKKDVKTAAKKLSELQDAWKGTSVTSPMAAKLQERTAALAVEVDDLKHYEVIEFDGGERYEGSWRGETMNGKGTYYYSSGNVYEGYWKDGAKHGYGKHTWADGNVYVGQWENDTMNGRGKYTFPAGSQYEGEYKNGVRHGEGVFKHANGSVYRGEFQNGKKHGHGTHTDPTGRLVYEGGFVADKEHGIGKFIMPNGAVYEGEFQTGKKTGKAKYTDPSGVVYEGEFVDGQREGWGKYTNPDGSVAHEGYWKANNPVVDAN</sequence>
<dbReference type="InterPro" id="IPR036961">
    <property type="entry name" value="Kinesin_motor_dom_sf"/>
</dbReference>
<evidence type="ECO:0000256" key="3">
    <source>
        <dbReference type="ARBA" id="ARBA00022840"/>
    </source>
</evidence>
<dbReference type="Gene3D" id="1.10.10.820">
    <property type="match status" value="1"/>
</dbReference>
<feature type="region of interest" description="Actin-binding" evidence="7">
    <location>
        <begin position="630"/>
        <end position="652"/>
    </location>
</feature>
<dbReference type="PANTHER" id="PTHR13140">
    <property type="entry name" value="MYOSIN"/>
    <property type="match status" value="1"/>
</dbReference>
<dbReference type="AlphaFoldDB" id="A0AB34IPD0"/>
<organism evidence="9 10">
    <name type="scientific">Prymnesium parvum</name>
    <name type="common">Toxic golden alga</name>
    <dbReference type="NCBI Taxonomy" id="97485"/>
    <lineage>
        <taxon>Eukaryota</taxon>
        <taxon>Haptista</taxon>
        <taxon>Haptophyta</taxon>
        <taxon>Prymnesiophyceae</taxon>
        <taxon>Prymnesiales</taxon>
        <taxon>Prymnesiaceae</taxon>
        <taxon>Prymnesium</taxon>
    </lineage>
</organism>
<dbReference type="GO" id="GO:0016459">
    <property type="term" value="C:myosin complex"/>
    <property type="evidence" value="ECO:0007669"/>
    <property type="project" value="UniProtKB-KW"/>
</dbReference>
<dbReference type="SUPFAM" id="SSF82185">
    <property type="entry name" value="Histone H3 K4-specific methyltransferase SET7/9 N-terminal domain"/>
    <property type="match status" value="2"/>
</dbReference>
<dbReference type="SMART" id="SM00698">
    <property type="entry name" value="MORN"/>
    <property type="match status" value="8"/>
</dbReference>
<protein>
    <recommendedName>
        <fullName evidence="8">Myosin motor domain-containing protein</fullName>
    </recommendedName>
</protein>
<keyword evidence="10" id="KW-1185">Reference proteome</keyword>
<evidence type="ECO:0000256" key="6">
    <source>
        <dbReference type="ARBA" id="ARBA00023203"/>
    </source>
</evidence>
<evidence type="ECO:0000313" key="10">
    <source>
        <dbReference type="Proteomes" id="UP001515480"/>
    </source>
</evidence>
<dbReference type="InterPro" id="IPR027417">
    <property type="entry name" value="P-loop_NTPase"/>
</dbReference>
<keyword evidence="1" id="KW-0677">Repeat</keyword>
<accession>A0AB34IPD0</accession>
<dbReference type="Pfam" id="PF02493">
    <property type="entry name" value="MORN"/>
    <property type="match status" value="8"/>
</dbReference>
<keyword evidence="6 7" id="KW-0009">Actin-binding</keyword>
<dbReference type="Gene3D" id="3.40.850.10">
    <property type="entry name" value="Kinesin motor domain"/>
    <property type="match status" value="1"/>
</dbReference>
<dbReference type="CDD" id="cd00124">
    <property type="entry name" value="MYSc"/>
    <property type="match status" value="1"/>
</dbReference>
<dbReference type="GO" id="GO:0005737">
    <property type="term" value="C:cytoplasm"/>
    <property type="evidence" value="ECO:0007669"/>
    <property type="project" value="TreeGrafter"/>
</dbReference>
<keyword evidence="2 7" id="KW-0547">Nucleotide-binding</keyword>
<keyword evidence="5 7" id="KW-0505">Motor protein</keyword>
<evidence type="ECO:0000256" key="5">
    <source>
        <dbReference type="ARBA" id="ARBA00023175"/>
    </source>
</evidence>
<keyword evidence="4 7" id="KW-0518">Myosin</keyword>
<dbReference type="GO" id="GO:0005524">
    <property type="term" value="F:ATP binding"/>
    <property type="evidence" value="ECO:0007669"/>
    <property type="project" value="UniProtKB-UniRule"/>
</dbReference>
<dbReference type="GO" id="GO:0000146">
    <property type="term" value="F:microfilament motor activity"/>
    <property type="evidence" value="ECO:0007669"/>
    <property type="project" value="TreeGrafter"/>
</dbReference>
<evidence type="ECO:0000256" key="2">
    <source>
        <dbReference type="ARBA" id="ARBA00022741"/>
    </source>
</evidence>
<dbReference type="Gene3D" id="1.20.5.4820">
    <property type="match status" value="1"/>
</dbReference>
<evidence type="ECO:0000256" key="7">
    <source>
        <dbReference type="PROSITE-ProRule" id="PRU00782"/>
    </source>
</evidence>
<evidence type="ECO:0000313" key="9">
    <source>
        <dbReference type="EMBL" id="KAL1504246.1"/>
    </source>
</evidence>
<dbReference type="Proteomes" id="UP001515480">
    <property type="component" value="Unassembled WGS sequence"/>
</dbReference>
<dbReference type="InterPro" id="IPR003409">
    <property type="entry name" value="MORN"/>
</dbReference>
<dbReference type="SUPFAM" id="SSF52540">
    <property type="entry name" value="P-loop containing nucleoside triphosphate hydrolases"/>
    <property type="match status" value="1"/>
</dbReference>
<dbReference type="GO" id="GO:0016020">
    <property type="term" value="C:membrane"/>
    <property type="evidence" value="ECO:0007669"/>
    <property type="project" value="TreeGrafter"/>
</dbReference>
<dbReference type="GO" id="GO:0051015">
    <property type="term" value="F:actin filament binding"/>
    <property type="evidence" value="ECO:0007669"/>
    <property type="project" value="TreeGrafter"/>
</dbReference>
<feature type="domain" description="Myosin motor" evidence="8">
    <location>
        <begin position="68"/>
        <end position="767"/>
    </location>
</feature>
<evidence type="ECO:0000259" key="8">
    <source>
        <dbReference type="PROSITE" id="PS51456"/>
    </source>
</evidence>
<feature type="binding site" evidence="7">
    <location>
        <begin position="165"/>
        <end position="172"/>
    </location>
    <ligand>
        <name>ATP</name>
        <dbReference type="ChEBI" id="CHEBI:30616"/>
    </ligand>
</feature>
<dbReference type="PROSITE" id="PS51456">
    <property type="entry name" value="MYOSIN_MOTOR"/>
    <property type="match status" value="1"/>
</dbReference>
<dbReference type="Pfam" id="PF00063">
    <property type="entry name" value="Myosin_head"/>
    <property type="match status" value="1"/>
</dbReference>
<evidence type="ECO:0000256" key="4">
    <source>
        <dbReference type="ARBA" id="ARBA00023123"/>
    </source>
</evidence>
<dbReference type="Gene3D" id="1.20.120.720">
    <property type="entry name" value="Myosin VI head, motor domain, U50 subdomain"/>
    <property type="match status" value="1"/>
</dbReference>
<dbReference type="PRINTS" id="PR00193">
    <property type="entry name" value="MYOSINHEAVY"/>
</dbReference>
<evidence type="ECO:0000256" key="1">
    <source>
        <dbReference type="ARBA" id="ARBA00022737"/>
    </source>
</evidence>
<dbReference type="GO" id="GO:0007015">
    <property type="term" value="P:actin filament organization"/>
    <property type="evidence" value="ECO:0007669"/>
    <property type="project" value="TreeGrafter"/>
</dbReference>
<proteinExistence type="inferred from homology"/>
<dbReference type="Gene3D" id="1.20.58.530">
    <property type="match status" value="1"/>
</dbReference>
<gene>
    <name evidence="9" type="ORF">AB1Y20_010655</name>
</gene>
<dbReference type="PANTHER" id="PTHR13140:SF706">
    <property type="entry name" value="DILUTE CLASS UNCONVENTIONAL MYOSIN, ISOFORM C"/>
    <property type="match status" value="1"/>
</dbReference>
<dbReference type="SMART" id="SM00242">
    <property type="entry name" value="MYSc"/>
    <property type="match status" value="1"/>
</dbReference>
<name>A0AB34IPD0_PRYPA</name>
<comment type="similarity">
    <text evidence="7">Belongs to the TRAFAC class myosin-kinesin ATPase superfamily. Myosin family.</text>
</comment>
<dbReference type="Gene3D" id="2.20.110.10">
    <property type="entry name" value="Histone H3 K4-specific methyltransferase SET7/9 N-terminal domain"/>
    <property type="match status" value="4"/>
</dbReference>